<dbReference type="SUPFAM" id="SSF81342">
    <property type="entry name" value="Transmembrane di-heme cytochromes"/>
    <property type="match status" value="1"/>
</dbReference>
<gene>
    <name evidence="15" type="ORF">GCM10007418_31950</name>
</gene>
<feature type="transmembrane region" description="Helical" evidence="13">
    <location>
        <begin position="120"/>
        <end position="139"/>
    </location>
</feature>
<evidence type="ECO:0000256" key="9">
    <source>
        <dbReference type="ARBA" id="ARBA00022989"/>
    </source>
</evidence>
<sequence>MSASGCLAVAAWFFWFVIGSGFLENPKPNQTPLDSAKPALLWIQGSIALLAGLFLLLVARRQFASNKTLILSMENEQQRYGRVSRFLHWTIAILFLALIPMGIFASIIPEGTEYRNAYYVVHKTLGVVVFALLLTRLVWNRISKRPELDPSLKPYERKLAHGVHIALYGMMIAIPVTGFVMTSFHGYPTFFFIWELPPLWAPSDTATIIWGTLHKYLLPYLLYIILGAHILGALKHHFVDKHSAAFKRMVG</sequence>
<feature type="transmembrane region" description="Helical" evidence="13">
    <location>
        <begin position="159"/>
        <end position="181"/>
    </location>
</feature>
<evidence type="ECO:0000256" key="6">
    <source>
        <dbReference type="ARBA" id="ARBA00022692"/>
    </source>
</evidence>
<evidence type="ECO:0000256" key="13">
    <source>
        <dbReference type="SAM" id="Phobius"/>
    </source>
</evidence>
<feature type="transmembrane region" description="Helical" evidence="13">
    <location>
        <begin position="86"/>
        <end position="108"/>
    </location>
</feature>
<dbReference type="Gene3D" id="1.20.950.20">
    <property type="entry name" value="Transmembrane di-heme cytochromes, Chain C"/>
    <property type="match status" value="1"/>
</dbReference>
<dbReference type="Proteomes" id="UP000638188">
    <property type="component" value="Unassembled WGS sequence"/>
</dbReference>
<reference evidence="16" key="1">
    <citation type="journal article" date="2019" name="Int. J. Syst. Evol. Microbiol.">
        <title>The Global Catalogue of Microorganisms (GCM) 10K type strain sequencing project: providing services to taxonomists for standard genome sequencing and annotation.</title>
        <authorList>
            <consortium name="The Broad Institute Genomics Platform"/>
            <consortium name="The Broad Institute Genome Sequencing Center for Infectious Disease"/>
            <person name="Wu L."/>
            <person name="Ma J."/>
        </authorList>
    </citation>
    <scope>NUCLEOTIDE SEQUENCE [LARGE SCALE GENOMIC DNA]</scope>
    <source>
        <strain evidence="16">CGMCC 1.12482</strain>
    </source>
</reference>
<evidence type="ECO:0000256" key="5">
    <source>
        <dbReference type="ARBA" id="ARBA00022617"/>
    </source>
</evidence>
<keyword evidence="10" id="KW-0408">Iron</keyword>
<keyword evidence="6 13" id="KW-0812">Transmembrane</keyword>
<comment type="caution">
    <text evidence="15">The sequence shown here is derived from an EMBL/GenBank/DDBJ whole genome shotgun (WGS) entry which is preliminary data.</text>
</comment>
<dbReference type="InterPro" id="IPR052168">
    <property type="entry name" value="Cytochrome_b561_oxidase"/>
</dbReference>
<keyword evidence="4" id="KW-1003">Cell membrane</keyword>
<feature type="transmembrane region" description="Helical" evidence="13">
    <location>
        <begin position="39"/>
        <end position="59"/>
    </location>
</feature>
<name>A0ABQ1Q264_9GAMM</name>
<keyword evidence="7" id="KW-0479">Metal-binding</keyword>
<feature type="transmembrane region" description="Helical" evidence="13">
    <location>
        <begin position="220"/>
        <end position="239"/>
    </location>
</feature>
<evidence type="ECO:0000256" key="3">
    <source>
        <dbReference type="ARBA" id="ARBA00022448"/>
    </source>
</evidence>
<comment type="cofactor">
    <cofactor evidence="1">
        <name>heme b</name>
        <dbReference type="ChEBI" id="CHEBI:60344"/>
    </cofactor>
</comment>
<evidence type="ECO:0000259" key="14">
    <source>
        <dbReference type="Pfam" id="PF01292"/>
    </source>
</evidence>
<evidence type="ECO:0000256" key="1">
    <source>
        <dbReference type="ARBA" id="ARBA00001970"/>
    </source>
</evidence>
<keyword evidence="3" id="KW-0813">Transport</keyword>
<dbReference type="InterPro" id="IPR016174">
    <property type="entry name" value="Di-haem_cyt_TM"/>
</dbReference>
<protein>
    <recommendedName>
        <fullName evidence="14">Cytochrome b561 bacterial/Ni-hydrogenase domain-containing protein</fullName>
    </recommendedName>
</protein>
<dbReference type="Pfam" id="PF01292">
    <property type="entry name" value="Ni_hydr_CYTB"/>
    <property type="match status" value="1"/>
</dbReference>
<evidence type="ECO:0000256" key="2">
    <source>
        <dbReference type="ARBA" id="ARBA00004651"/>
    </source>
</evidence>
<dbReference type="PANTHER" id="PTHR30529">
    <property type="entry name" value="CYTOCHROME B561"/>
    <property type="match status" value="1"/>
</dbReference>
<evidence type="ECO:0000256" key="7">
    <source>
        <dbReference type="ARBA" id="ARBA00022723"/>
    </source>
</evidence>
<keyword evidence="8" id="KW-0249">Electron transport</keyword>
<evidence type="ECO:0000256" key="12">
    <source>
        <dbReference type="ARBA" id="ARBA00037975"/>
    </source>
</evidence>
<organism evidence="15 16">
    <name type="scientific">Halopseudomonas salina</name>
    <dbReference type="NCBI Taxonomy" id="1323744"/>
    <lineage>
        <taxon>Bacteria</taxon>
        <taxon>Pseudomonadati</taxon>
        <taxon>Pseudomonadota</taxon>
        <taxon>Gammaproteobacteria</taxon>
        <taxon>Pseudomonadales</taxon>
        <taxon>Pseudomonadaceae</taxon>
        <taxon>Halopseudomonas</taxon>
    </lineage>
</organism>
<comment type="similarity">
    <text evidence="12">Belongs to the cytochrome b561 family.</text>
</comment>
<dbReference type="EMBL" id="BMFF01000008">
    <property type="protein sequence ID" value="GGD10537.1"/>
    <property type="molecule type" value="Genomic_DNA"/>
</dbReference>
<keyword evidence="11 13" id="KW-0472">Membrane</keyword>
<keyword evidence="9 13" id="KW-1133">Transmembrane helix</keyword>
<keyword evidence="16" id="KW-1185">Reference proteome</keyword>
<evidence type="ECO:0000256" key="10">
    <source>
        <dbReference type="ARBA" id="ARBA00023004"/>
    </source>
</evidence>
<proteinExistence type="inferred from homology"/>
<evidence type="ECO:0000256" key="8">
    <source>
        <dbReference type="ARBA" id="ARBA00022982"/>
    </source>
</evidence>
<dbReference type="InterPro" id="IPR011577">
    <property type="entry name" value="Cyt_b561_bac/Ni-Hgenase"/>
</dbReference>
<keyword evidence="5" id="KW-0349">Heme</keyword>
<comment type="subcellular location">
    <subcellularLocation>
        <location evidence="2">Cell membrane</location>
        <topology evidence="2">Multi-pass membrane protein</topology>
    </subcellularLocation>
</comment>
<accession>A0ABQ1Q264</accession>
<evidence type="ECO:0000256" key="4">
    <source>
        <dbReference type="ARBA" id="ARBA00022475"/>
    </source>
</evidence>
<evidence type="ECO:0000256" key="11">
    <source>
        <dbReference type="ARBA" id="ARBA00023136"/>
    </source>
</evidence>
<feature type="domain" description="Cytochrome b561 bacterial/Ni-hydrogenase" evidence="14">
    <location>
        <begin position="79"/>
        <end position="250"/>
    </location>
</feature>
<evidence type="ECO:0000313" key="15">
    <source>
        <dbReference type="EMBL" id="GGD10537.1"/>
    </source>
</evidence>
<dbReference type="PANTHER" id="PTHR30529:SF1">
    <property type="entry name" value="CYTOCHROME B561 HOMOLOG 2"/>
    <property type="match status" value="1"/>
</dbReference>
<evidence type="ECO:0000313" key="16">
    <source>
        <dbReference type="Proteomes" id="UP000638188"/>
    </source>
</evidence>